<feature type="compositionally biased region" description="Polar residues" evidence="1">
    <location>
        <begin position="99"/>
        <end position="108"/>
    </location>
</feature>
<dbReference type="Proteomes" id="UP000602198">
    <property type="component" value="Unassembled WGS sequence"/>
</dbReference>
<dbReference type="EMBL" id="JAERRJ010000026">
    <property type="protein sequence ID" value="MBL1080214.1"/>
    <property type="molecule type" value="Genomic_DNA"/>
</dbReference>
<evidence type="ECO:0000313" key="3">
    <source>
        <dbReference type="Proteomes" id="UP000602198"/>
    </source>
</evidence>
<dbReference type="InterPro" id="IPR025447">
    <property type="entry name" value="DUF4192"/>
</dbReference>
<evidence type="ECO:0000313" key="2">
    <source>
        <dbReference type="EMBL" id="MBL1080214.1"/>
    </source>
</evidence>
<comment type="caution">
    <text evidence="2">The sequence shown here is derived from an EMBL/GenBank/DDBJ whole genome shotgun (WGS) entry which is preliminary data.</text>
</comment>
<feature type="compositionally biased region" description="Low complexity" evidence="1">
    <location>
        <begin position="109"/>
        <end position="120"/>
    </location>
</feature>
<feature type="region of interest" description="Disordered" evidence="1">
    <location>
        <begin position="94"/>
        <end position="181"/>
    </location>
</feature>
<sequence length="181" mass="19784">MSSSEVLLKEPGQFIAAVPALLGFVPRRSLVVVVLRQAQPDTPHEVHVAVRLDLPTADRYSHLTERVVQICRRADAVAALAVVIDDRITRGHHLPQRCRTGSSPTSEWPATGRPAPRTAAKSPPAPTIWPRCARKSRQRATATPARMPRQRMRCSPPSGARPTPDPAARLDVSWPTAGPLR</sequence>
<dbReference type="Pfam" id="PF13830">
    <property type="entry name" value="DUF4192"/>
    <property type="match status" value="1"/>
</dbReference>
<protein>
    <submittedName>
        <fullName evidence="2">DUF4192 family protein</fullName>
    </submittedName>
</protein>
<accession>A0ABS1MKN0</accession>
<gene>
    <name evidence="2" type="ORF">JK358_38050</name>
</gene>
<reference evidence="2 3" key="1">
    <citation type="submission" date="2021-01" db="EMBL/GenBank/DDBJ databases">
        <title>WGS of actinomycetes isolated from Thailand.</title>
        <authorList>
            <person name="Thawai C."/>
        </authorList>
    </citation>
    <scope>NUCLEOTIDE SEQUENCE [LARGE SCALE GENOMIC DNA]</scope>
    <source>
        <strain evidence="2 3">LPG 2</strain>
    </source>
</reference>
<organism evidence="2 3">
    <name type="scientific">Nocardia acididurans</name>
    <dbReference type="NCBI Taxonomy" id="2802282"/>
    <lineage>
        <taxon>Bacteria</taxon>
        <taxon>Bacillati</taxon>
        <taxon>Actinomycetota</taxon>
        <taxon>Actinomycetes</taxon>
        <taxon>Mycobacteriales</taxon>
        <taxon>Nocardiaceae</taxon>
        <taxon>Nocardia</taxon>
    </lineage>
</organism>
<evidence type="ECO:0000256" key="1">
    <source>
        <dbReference type="SAM" id="MobiDB-lite"/>
    </source>
</evidence>
<proteinExistence type="predicted"/>
<keyword evidence="3" id="KW-1185">Reference proteome</keyword>
<name>A0ABS1MKN0_9NOCA</name>